<dbReference type="PANTHER" id="PTHR31954:SF1">
    <property type="entry name" value="CILIA- AND FLAGELLA-ASSOCIATED PROTEIN 157"/>
    <property type="match status" value="1"/>
</dbReference>
<comment type="similarity">
    <text evidence="2">Belongs to the CFAP157 family.</text>
</comment>
<feature type="coiled-coil region" evidence="7">
    <location>
        <begin position="242"/>
        <end position="325"/>
    </location>
</feature>
<organism evidence="9 10">
    <name type="scientific">Perca flavescens</name>
    <name type="common">American yellow perch</name>
    <name type="synonym">Morone flavescens</name>
    <dbReference type="NCBI Taxonomy" id="8167"/>
    <lineage>
        <taxon>Eukaryota</taxon>
        <taxon>Metazoa</taxon>
        <taxon>Chordata</taxon>
        <taxon>Craniata</taxon>
        <taxon>Vertebrata</taxon>
        <taxon>Euteleostomi</taxon>
        <taxon>Actinopterygii</taxon>
        <taxon>Neopterygii</taxon>
        <taxon>Teleostei</taxon>
        <taxon>Neoteleostei</taxon>
        <taxon>Acanthomorphata</taxon>
        <taxon>Eupercaria</taxon>
        <taxon>Perciformes</taxon>
        <taxon>Percoidei</taxon>
        <taxon>Percidae</taxon>
        <taxon>Percinae</taxon>
        <taxon>Perca</taxon>
    </lineage>
</organism>
<dbReference type="EMBL" id="SCKG01000005">
    <property type="protein sequence ID" value="TDH13209.1"/>
    <property type="molecule type" value="Genomic_DNA"/>
</dbReference>
<evidence type="ECO:0000256" key="8">
    <source>
        <dbReference type="SAM" id="MobiDB-lite"/>
    </source>
</evidence>
<dbReference type="Proteomes" id="UP000295070">
    <property type="component" value="Chromosome 5"/>
</dbReference>
<keyword evidence="4 7" id="KW-0175">Coiled coil</keyword>
<dbReference type="STRING" id="8167.A0A484DCN8"/>
<dbReference type="InterPro" id="IPR038844">
    <property type="entry name" value="CFAP157"/>
</dbReference>
<proteinExistence type="inferred from homology"/>
<reference evidence="9 10" key="1">
    <citation type="submission" date="2019-01" db="EMBL/GenBank/DDBJ databases">
        <title>A chromosome-scale genome assembly of the yellow perch, Perca flavescens.</title>
        <authorList>
            <person name="Feron R."/>
            <person name="Morvezen R."/>
            <person name="Bestin A."/>
            <person name="Haffray P."/>
            <person name="Klopp C."/>
            <person name="Zahm M."/>
            <person name="Cabau C."/>
            <person name="Roques C."/>
            <person name="Donnadieu C."/>
            <person name="Bouchez O."/>
            <person name="Christie M."/>
            <person name="Larson W."/>
            <person name="Guiguen Y."/>
        </authorList>
    </citation>
    <scope>NUCLEOTIDE SEQUENCE [LARGE SCALE GENOMIC DNA]</scope>
    <source>
        <strain evidence="9">YP-PL-M2</strain>
        <tissue evidence="9">Blood</tissue>
    </source>
</reference>
<evidence type="ECO:0000313" key="10">
    <source>
        <dbReference type="Proteomes" id="UP000295070"/>
    </source>
</evidence>
<evidence type="ECO:0000256" key="3">
    <source>
        <dbReference type="ARBA" id="ARBA00014087"/>
    </source>
</evidence>
<evidence type="ECO:0000256" key="7">
    <source>
        <dbReference type="SAM" id="Coils"/>
    </source>
</evidence>
<evidence type="ECO:0000313" key="9">
    <source>
        <dbReference type="EMBL" id="TDH13209.1"/>
    </source>
</evidence>
<keyword evidence="5" id="KW-0969">Cilium</keyword>
<accession>A0A484DCN8</accession>
<feature type="region of interest" description="Disordered" evidence="8">
    <location>
        <begin position="77"/>
        <end position="105"/>
    </location>
</feature>
<gene>
    <name evidence="9" type="ORF">EPR50_G00055190</name>
</gene>
<protein>
    <recommendedName>
        <fullName evidence="3">Cilia- and flagella-associated protein 157</fullName>
    </recommendedName>
</protein>
<keyword evidence="10" id="KW-1185">Reference proteome</keyword>
<feature type="compositionally biased region" description="Polar residues" evidence="8">
    <location>
        <begin position="361"/>
        <end position="372"/>
    </location>
</feature>
<evidence type="ECO:0000256" key="1">
    <source>
        <dbReference type="ARBA" id="ARBA00004138"/>
    </source>
</evidence>
<evidence type="ECO:0000256" key="2">
    <source>
        <dbReference type="ARBA" id="ARBA00010841"/>
    </source>
</evidence>
<sequence length="419" mass="48805">MADIIGSWEEKSLYLTQIQYLEEQLERCQLKYDELEKQNKDLAPNYSALEKDKKDTTESLKRSAAVKQKRIEELAEQLKTQQQTDQQDREELQLQHSQQKKELQDRINGLHSVSRTMVKKFEEQQELEEQLKQLMQEQSNIESMKKQLLDQREEHTAAIDSLMNELELEREKVIVEGQQAVDRCVEKKASKILRNERALHSERLQQLQVLLNENVVLPKEKEVLQDKERVLCFEKEQMKKALTKITQESITYKDEIKQLKEKCQKLRVDLKDRDAACKSMLTKKEDLCKRLDSVDKDRRQKTAEADQLKVELQREKSRRRQIKNVIQEAGITLSHILTELDKPSETEWKILRLLEILESTAPPSDQAPPSTTHLRRAVENRKRRSLTPNQPGNSAVRRPPALSCAPQQADPEAGASADC</sequence>
<dbReference type="AlphaFoldDB" id="A0A484DCN8"/>
<keyword evidence="6" id="KW-0966">Cell projection</keyword>
<comment type="caution">
    <text evidence="9">The sequence shown here is derived from an EMBL/GenBank/DDBJ whole genome shotgun (WGS) entry which is preliminary data.</text>
</comment>
<dbReference type="GO" id="GO:0036064">
    <property type="term" value="C:ciliary basal body"/>
    <property type="evidence" value="ECO:0007669"/>
    <property type="project" value="TreeGrafter"/>
</dbReference>
<feature type="region of interest" description="Disordered" evidence="8">
    <location>
        <begin position="361"/>
        <end position="419"/>
    </location>
</feature>
<name>A0A484DCN8_PERFV</name>
<comment type="subcellular location">
    <subcellularLocation>
        <location evidence="1">Cell projection</location>
        <location evidence="1">Cilium</location>
    </subcellularLocation>
</comment>
<feature type="compositionally biased region" description="Basic and acidic residues" evidence="8">
    <location>
        <begin position="86"/>
        <end position="105"/>
    </location>
</feature>
<evidence type="ECO:0000256" key="5">
    <source>
        <dbReference type="ARBA" id="ARBA00023069"/>
    </source>
</evidence>
<evidence type="ECO:0000256" key="6">
    <source>
        <dbReference type="ARBA" id="ARBA00023273"/>
    </source>
</evidence>
<dbReference type="GO" id="GO:0008017">
    <property type="term" value="F:microtubule binding"/>
    <property type="evidence" value="ECO:0007669"/>
    <property type="project" value="TreeGrafter"/>
</dbReference>
<evidence type="ECO:0000256" key="4">
    <source>
        <dbReference type="ARBA" id="ARBA00023054"/>
    </source>
</evidence>
<dbReference type="PANTHER" id="PTHR31954">
    <property type="entry name" value="CILIA- AND FLAGELLA-ASSOCIATED PROTEIN 157"/>
    <property type="match status" value="1"/>
</dbReference>